<reference evidence="2 3" key="1">
    <citation type="submission" date="2017-03" db="EMBL/GenBank/DDBJ databases">
        <title>Genome sequencing of Shewanella japonica KCTC 22435.</title>
        <authorList>
            <person name="Kim K.M."/>
        </authorList>
    </citation>
    <scope>NUCLEOTIDE SEQUENCE [LARGE SCALE GENOMIC DNA]</scope>
    <source>
        <strain evidence="2 3">KCTC 22435</strain>
    </source>
</reference>
<evidence type="ECO:0000313" key="2">
    <source>
        <dbReference type="EMBL" id="ARD20928.1"/>
    </source>
</evidence>
<evidence type="ECO:0008006" key="4">
    <source>
        <dbReference type="Google" id="ProtNLM"/>
    </source>
</evidence>
<dbReference type="Pfam" id="PF11216">
    <property type="entry name" value="DUF3012"/>
    <property type="match status" value="1"/>
</dbReference>
<evidence type="ECO:0000313" key="3">
    <source>
        <dbReference type="Proteomes" id="UP000191820"/>
    </source>
</evidence>
<dbReference type="PROSITE" id="PS51257">
    <property type="entry name" value="PROKAR_LIPOPROTEIN"/>
    <property type="match status" value="1"/>
</dbReference>
<name>A0ABN4YE22_9GAMM</name>
<accession>A0ABN4YE22</accession>
<feature type="chain" id="PRO_5045904731" description="DUF3012 domain-containing protein" evidence="1">
    <location>
        <begin position="29"/>
        <end position="64"/>
    </location>
</feature>
<evidence type="ECO:0000256" key="1">
    <source>
        <dbReference type="SAM" id="SignalP"/>
    </source>
</evidence>
<dbReference type="EMBL" id="CP020472">
    <property type="protein sequence ID" value="ARD20928.1"/>
    <property type="molecule type" value="Genomic_DNA"/>
</dbReference>
<dbReference type="Proteomes" id="UP000191820">
    <property type="component" value="Chromosome"/>
</dbReference>
<protein>
    <recommendedName>
        <fullName evidence="4">DUF3012 domain-containing protein</fullName>
    </recommendedName>
</protein>
<gene>
    <name evidence="2" type="ORF">SJ2017_0590</name>
</gene>
<feature type="signal peptide" evidence="1">
    <location>
        <begin position="1"/>
        <end position="28"/>
    </location>
</feature>
<dbReference type="InterPro" id="IPR021379">
    <property type="entry name" value="DUF3012"/>
</dbReference>
<keyword evidence="1" id="KW-0732">Signal</keyword>
<organism evidence="2 3">
    <name type="scientific">Shewanella japonica</name>
    <dbReference type="NCBI Taxonomy" id="93973"/>
    <lineage>
        <taxon>Bacteria</taxon>
        <taxon>Pseudomonadati</taxon>
        <taxon>Pseudomonadota</taxon>
        <taxon>Gammaproteobacteria</taxon>
        <taxon>Alteromonadales</taxon>
        <taxon>Shewanellaceae</taxon>
        <taxon>Shewanella</taxon>
    </lineage>
</organism>
<proteinExistence type="predicted"/>
<keyword evidence="3" id="KW-1185">Reference proteome</keyword>
<dbReference type="RefSeq" id="WP_055022800.1">
    <property type="nucleotide sequence ID" value="NZ_CANMJJ010000003.1"/>
</dbReference>
<sequence>MFNNKTNRLAAKLTIIFAAAALVLGLSACSPEVGSEAWCKQMKDKPSGDWTANEAADYAKHCVF</sequence>